<dbReference type="InterPro" id="IPR012334">
    <property type="entry name" value="Pectin_lyas_fold"/>
</dbReference>
<gene>
    <name evidence="2" type="ORF">HAX54_049231</name>
</gene>
<keyword evidence="3" id="KW-1185">Reference proteome</keyword>
<feature type="transmembrane region" description="Helical" evidence="1">
    <location>
        <begin position="20"/>
        <end position="38"/>
    </location>
</feature>
<evidence type="ECO:0000313" key="3">
    <source>
        <dbReference type="Proteomes" id="UP000823775"/>
    </source>
</evidence>
<comment type="caution">
    <text evidence="2">The sequence shown here is derived from an EMBL/GenBank/DDBJ whole genome shotgun (WGS) entry which is preliminary data.</text>
</comment>
<evidence type="ECO:0008006" key="4">
    <source>
        <dbReference type="Google" id="ProtNLM"/>
    </source>
</evidence>
<dbReference type="EMBL" id="JACEIK010000830">
    <property type="protein sequence ID" value="MCD7462709.1"/>
    <property type="molecule type" value="Genomic_DNA"/>
</dbReference>
<accession>A0ABS8SVB1</accession>
<dbReference type="PANTHER" id="PTHR31339:SF4">
    <property type="entry name" value="PECTIN LYASE-LIKE SUPERFAMILY PROTEIN"/>
    <property type="match status" value="1"/>
</dbReference>
<name>A0ABS8SVB1_DATST</name>
<dbReference type="PANTHER" id="PTHR31339">
    <property type="entry name" value="PECTIN LYASE-RELATED"/>
    <property type="match status" value="1"/>
</dbReference>
<protein>
    <recommendedName>
        <fullName evidence="4">Polygalacturonase</fullName>
    </recommendedName>
</protein>
<reference evidence="2 3" key="1">
    <citation type="journal article" date="2021" name="BMC Genomics">
        <title>Datura genome reveals duplications of psychoactive alkaloid biosynthetic genes and high mutation rate following tissue culture.</title>
        <authorList>
            <person name="Rajewski A."/>
            <person name="Carter-House D."/>
            <person name="Stajich J."/>
            <person name="Litt A."/>
        </authorList>
    </citation>
    <scope>NUCLEOTIDE SEQUENCE [LARGE SCALE GENOMIC DNA]</scope>
    <source>
        <strain evidence="2">AR-01</strain>
    </source>
</reference>
<organism evidence="2 3">
    <name type="scientific">Datura stramonium</name>
    <name type="common">Jimsonweed</name>
    <name type="synonym">Common thornapple</name>
    <dbReference type="NCBI Taxonomy" id="4076"/>
    <lineage>
        <taxon>Eukaryota</taxon>
        <taxon>Viridiplantae</taxon>
        <taxon>Streptophyta</taxon>
        <taxon>Embryophyta</taxon>
        <taxon>Tracheophyta</taxon>
        <taxon>Spermatophyta</taxon>
        <taxon>Magnoliopsida</taxon>
        <taxon>eudicotyledons</taxon>
        <taxon>Gunneridae</taxon>
        <taxon>Pentapetalae</taxon>
        <taxon>asterids</taxon>
        <taxon>lamiids</taxon>
        <taxon>Solanales</taxon>
        <taxon>Solanaceae</taxon>
        <taxon>Solanoideae</taxon>
        <taxon>Datureae</taxon>
        <taxon>Datura</taxon>
    </lineage>
</organism>
<keyword evidence="1" id="KW-0812">Transmembrane</keyword>
<proteinExistence type="predicted"/>
<evidence type="ECO:0000313" key="2">
    <source>
        <dbReference type="EMBL" id="MCD7462709.1"/>
    </source>
</evidence>
<dbReference type="SUPFAM" id="SSF51126">
    <property type="entry name" value="Pectin lyase-like"/>
    <property type="match status" value="1"/>
</dbReference>
<dbReference type="InterPro" id="IPR011050">
    <property type="entry name" value="Pectin_lyase_fold/virulence"/>
</dbReference>
<dbReference type="Gene3D" id="2.160.20.10">
    <property type="entry name" value="Single-stranded right-handed beta-helix, Pectin lyase-like"/>
    <property type="match status" value="1"/>
</dbReference>
<dbReference type="Proteomes" id="UP000823775">
    <property type="component" value="Unassembled WGS sequence"/>
</dbReference>
<dbReference type="InterPro" id="IPR051801">
    <property type="entry name" value="GH28_Enzymes"/>
</dbReference>
<keyword evidence="1" id="KW-0472">Membrane</keyword>
<sequence>MEGNTQILSRIKGGGLRRPLWISVLVLFTVIALFTLQINREYSIFSIPLDFIISGRVGLVSGSQRSCSDFFKQVAVPPRKVVRSIRDFGGIGDGKTSNTEAFQRAMEFMARFADSGGSQLVVPKGRWLTGSFNLTSNFTLFLQQGAVILGSQDPKEWPLINALPSYGRGRERLGARHISLIHGNGLSNVVITGNFCIPIC</sequence>
<evidence type="ECO:0000256" key="1">
    <source>
        <dbReference type="SAM" id="Phobius"/>
    </source>
</evidence>
<keyword evidence="1" id="KW-1133">Transmembrane helix</keyword>